<proteinExistence type="predicted"/>
<dbReference type="AlphaFoldDB" id="A0A2T0RHZ6"/>
<organism evidence="1 2">
    <name type="scientific">Pseudosporangium ferrugineum</name>
    <dbReference type="NCBI Taxonomy" id="439699"/>
    <lineage>
        <taxon>Bacteria</taxon>
        <taxon>Bacillati</taxon>
        <taxon>Actinomycetota</taxon>
        <taxon>Actinomycetes</taxon>
        <taxon>Micromonosporales</taxon>
        <taxon>Micromonosporaceae</taxon>
        <taxon>Pseudosporangium</taxon>
    </lineage>
</organism>
<reference evidence="1 2" key="1">
    <citation type="submission" date="2018-03" db="EMBL/GenBank/DDBJ databases">
        <title>Genomic Encyclopedia of Archaeal and Bacterial Type Strains, Phase II (KMG-II): from individual species to whole genera.</title>
        <authorList>
            <person name="Goeker M."/>
        </authorList>
    </citation>
    <scope>NUCLEOTIDE SEQUENCE [LARGE SCALE GENOMIC DNA]</scope>
    <source>
        <strain evidence="1 2">DSM 45348</strain>
    </source>
</reference>
<evidence type="ECO:0000313" key="2">
    <source>
        <dbReference type="Proteomes" id="UP000239209"/>
    </source>
</evidence>
<gene>
    <name evidence="1" type="ORF">CLV70_12217</name>
</gene>
<dbReference type="EMBL" id="PVZG01000022">
    <property type="protein sequence ID" value="PRY20778.1"/>
    <property type="molecule type" value="Genomic_DNA"/>
</dbReference>
<dbReference type="RefSeq" id="WP_158277873.1">
    <property type="nucleotide sequence ID" value="NZ_PVZG01000022.1"/>
</dbReference>
<keyword evidence="2" id="KW-1185">Reference proteome</keyword>
<comment type="caution">
    <text evidence="1">The sequence shown here is derived from an EMBL/GenBank/DDBJ whole genome shotgun (WGS) entry which is preliminary data.</text>
</comment>
<sequence>MALTGDIVTAILGALGAVEEPAPVLRAEQPPPVLDVPAMLDLMDLWLEPLVLGAPELAAARSIIAAARADPDPASAPPTMIEYAVEESRVTAGFAMVVTAGPVVAKLIDLARPERYLPSFADVIAVETARIRRLYSAAILTELRSPVRGPAGVHLVAADRAMAAFPVFVRDRYLDDLRGVQGGITDAAAAWSGLRELRAQLGRPVSGPTGADHGTAADAGPNVTTWPLRADLDDALGRARAMRDNGEPGLEEAMQDLIRTVQIQHAALTALTVREQVSAWVDQVIAFPDLTARVTGYLGELDAVLRGFSDAFAARTHPDDPARMAAAATAQVAAITALAELLGRRQVKDDLDELGTVIGVETAVKMALLATAVVAAAALTAGMAGAAVGGALASGAAAGGLTLAEAAAVGAIGSFAVEALWFTVAVRAGNELLLGPDSVSHTSFAEELFWNAAMMGGIKAVERGFATVFVQLVRADTAAARIAFVAGRTAVAQLSLFAFAELQSLVHRGRLLTGEEAAAAALQQIVMTATLSIGRLLGTSFAERLTGEPRIDATRLQLLEARRALAATRFRQIEAGRATPEQVATYLTDAQALWTDFLKLVDTLPPEDARVPALIEPFAKARFELELRLAMIGILSPDSGGLPPACRPVRPGVVAVSAEARARLEQFHAEREGTLEPATLPGVLVGARPGGARTIFLTSALPERAPTPAELALVRGVVPEDVLFDDVATLGLVRLTEAFGARKVDNVLAAAGDRQIELLRLLAHPELAQVTAVRNAGGEAWEAIGQDARAVAFGRAYGPRLAVKLYTMFGPGPARVDARERTAGLIEAAEPARRDPLIQELLTLDDRRFRLRIGTAKRIVRQAATKDSLKIDRSLVQWRTIRAEIERNYPHLTAEQRDGRADLDQVLEAARAGKFAKSLSHATRLAMLDRFDALGRQYGLSPGSISGRRGTLAEWLFIPGRGFRRTVWLRGKQIRQVVSGCTVSDDWYQVDGRWEALELKSDLIHQQSTAELRALARGYLTDATGDAENLPPGSRYALWFIREPGTQADMDAMITVLRGGGSPITRVRFGDREWVDLR</sequence>
<protein>
    <submittedName>
        <fullName evidence="1">Uncharacterized protein</fullName>
    </submittedName>
</protein>
<accession>A0A2T0RHZ6</accession>
<dbReference type="OrthoDB" id="9835039at2"/>
<name>A0A2T0RHZ6_9ACTN</name>
<dbReference type="Proteomes" id="UP000239209">
    <property type="component" value="Unassembled WGS sequence"/>
</dbReference>
<evidence type="ECO:0000313" key="1">
    <source>
        <dbReference type="EMBL" id="PRY20778.1"/>
    </source>
</evidence>